<reference evidence="2 3" key="1">
    <citation type="journal article" date="2015" name="Environ. Microbiol.">
        <title>Methane oxidation coupled to nitrate reduction under hypoxia by the Gammaproteobacterium Methylomonas denitrificans, sp. nov. type strain FJG1.</title>
        <authorList>
            <person name="Kits K.D."/>
            <person name="Klotz M.G."/>
            <person name="Stein L.Y."/>
        </authorList>
    </citation>
    <scope>NUCLEOTIDE SEQUENCE [LARGE SCALE GENOMIC DNA]</scope>
    <source>
        <strain evidence="2 3">FJG1</strain>
    </source>
</reference>
<dbReference type="EMBL" id="CP014476">
    <property type="protein sequence ID" value="AMK77628.1"/>
    <property type="molecule type" value="Genomic_DNA"/>
</dbReference>
<dbReference type="SUPFAM" id="SSF56281">
    <property type="entry name" value="Metallo-hydrolase/oxidoreductase"/>
    <property type="match status" value="1"/>
</dbReference>
<name>A0A126T6F3_9GAMM</name>
<dbReference type="InterPro" id="IPR001279">
    <property type="entry name" value="Metallo-B-lactamas"/>
</dbReference>
<keyword evidence="3" id="KW-1185">Reference proteome</keyword>
<sequence length="242" mass="27540">MRMTKIYEGAYQWIMLGRDVHKPEKIIDTNQYMVRTANRCLLIDPGGIELFAPMLAAVLHHAPVEEITDLFASHQDPDIISSLGLWDQALPNAKLHAAALWEGFLRHFGCETIEYVPIPDHGGVINLGAIELQIIPAHYLHASANFHVYDPHAKILMSGDVGAALEAPGMPVFVENFDMHIEKMRYFHQRWMPSNQAKRAWIDRVRKLDIDILAPQHGRMFKGDDVKRFLDWFEALQVGIAV</sequence>
<feature type="domain" description="Metallo-beta-lactamase" evidence="1">
    <location>
        <begin position="28"/>
        <end position="217"/>
    </location>
</feature>
<dbReference type="PANTHER" id="PTHR43041">
    <property type="entry name" value="HYDROLASE, METALLO-BETA-LACTAMASE SUPERFAMILY"/>
    <property type="match status" value="1"/>
</dbReference>
<dbReference type="AlphaFoldDB" id="A0A126T6F3"/>
<dbReference type="SMART" id="SM00849">
    <property type="entry name" value="Lactamase_B"/>
    <property type="match status" value="1"/>
</dbReference>
<dbReference type="InterPro" id="IPR045761">
    <property type="entry name" value="ODP_dom"/>
</dbReference>
<dbReference type="OrthoDB" id="9768433at2"/>
<dbReference type="PANTHER" id="PTHR43041:SF1">
    <property type="entry name" value="METALLO-BETA-LACTAMASE DOMAIN-CONTAINING PROTEIN"/>
    <property type="match status" value="1"/>
</dbReference>
<dbReference type="RefSeq" id="WP_062328927.1">
    <property type="nucleotide sequence ID" value="NZ_CP014476.1"/>
</dbReference>
<dbReference type="KEGG" id="mdn:JT25_014265"/>
<evidence type="ECO:0000313" key="3">
    <source>
        <dbReference type="Proteomes" id="UP000030512"/>
    </source>
</evidence>
<gene>
    <name evidence="2" type="ORF">JT25_014265</name>
</gene>
<organism evidence="2 3">
    <name type="scientific">Methylomonas denitrificans</name>
    <dbReference type="NCBI Taxonomy" id="1538553"/>
    <lineage>
        <taxon>Bacteria</taxon>
        <taxon>Pseudomonadati</taxon>
        <taxon>Pseudomonadota</taxon>
        <taxon>Gammaproteobacteria</taxon>
        <taxon>Methylococcales</taxon>
        <taxon>Methylococcaceae</taxon>
        <taxon>Methylomonas</taxon>
    </lineage>
</organism>
<dbReference type="STRING" id="1538553.JT25_014265"/>
<dbReference type="Gene3D" id="3.60.15.10">
    <property type="entry name" value="Ribonuclease Z/Hydroxyacylglutathione hydrolase-like"/>
    <property type="match status" value="1"/>
</dbReference>
<protein>
    <submittedName>
        <fullName evidence="2">Flavoprotein</fullName>
    </submittedName>
</protein>
<evidence type="ECO:0000259" key="1">
    <source>
        <dbReference type="SMART" id="SM00849"/>
    </source>
</evidence>
<dbReference type="Proteomes" id="UP000030512">
    <property type="component" value="Chromosome"/>
</dbReference>
<accession>A0A126T6F3</accession>
<dbReference type="CDD" id="cd07709">
    <property type="entry name" value="flavodiiron_proteins_MBL-fold"/>
    <property type="match status" value="1"/>
</dbReference>
<proteinExistence type="predicted"/>
<dbReference type="Pfam" id="PF19583">
    <property type="entry name" value="ODP"/>
    <property type="match status" value="1"/>
</dbReference>
<dbReference type="InterPro" id="IPR036866">
    <property type="entry name" value="RibonucZ/Hydroxyglut_hydro"/>
</dbReference>
<evidence type="ECO:0000313" key="2">
    <source>
        <dbReference type="EMBL" id="AMK77628.1"/>
    </source>
</evidence>